<sequence length="90" mass="10190">MDKEETSAKTRNFRGVKTTMGKTNSSNNAQYHTTKLEANLRKQWVRLITAFLYILSVSITAVVLAVYYGMYWTPDLNYMNTTGTKALGTV</sequence>
<organism evidence="3 4">
    <name type="scientific">Mizuhopecten yessoensis</name>
    <name type="common">Japanese scallop</name>
    <name type="synonym">Patinopecten yessoensis</name>
    <dbReference type="NCBI Taxonomy" id="6573"/>
    <lineage>
        <taxon>Eukaryota</taxon>
        <taxon>Metazoa</taxon>
        <taxon>Spiralia</taxon>
        <taxon>Lophotrochozoa</taxon>
        <taxon>Mollusca</taxon>
        <taxon>Bivalvia</taxon>
        <taxon>Autobranchia</taxon>
        <taxon>Pteriomorphia</taxon>
        <taxon>Pectinida</taxon>
        <taxon>Pectinoidea</taxon>
        <taxon>Pectinidae</taxon>
        <taxon>Mizuhopecten</taxon>
    </lineage>
</organism>
<evidence type="ECO:0000313" key="3">
    <source>
        <dbReference type="EMBL" id="OWF36271.1"/>
    </source>
</evidence>
<dbReference type="Proteomes" id="UP000242188">
    <property type="component" value="Unassembled WGS sequence"/>
</dbReference>
<evidence type="ECO:0000256" key="1">
    <source>
        <dbReference type="SAM" id="MobiDB-lite"/>
    </source>
</evidence>
<gene>
    <name evidence="3" type="ORF">KP79_PYT26041</name>
</gene>
<dbReference type="Pfam" id="PF15018">
    <property type="entry name" value="InaF-motif"/>
    <property type="match status" value="1"/>
</dbReference>
<keyword evidence="4" id="KW-1185">Reference proteome</keyword>
<accession>A0A210PIG2</accession>
<evidence type="ECO:0000313" key="4">
    <source>
        <dbReference type="Proteomes" id="UP000242188"/>
    </source>
</evidence>
<keyword evidence="2 3" id="KW-0812">Transmembrane</keyword>
<keyword evidence="2" id="KW-0472">Membrane</keyword>
<comment type="caution">
    <text evidence="3">The sequence shown here is derived from an EMBL/GenBank/DDBJ whole genome shotgun (WGS) entry which is preliminary data.</text>
</comment>
<dbReference type="PANTHER" id="PTHR34929">
    <property type="entry name" value="ZGC:153157"/>
    <property type="match status" value="1"/>
</dbReference>
<dbReference type="PANTHER" id="PTHR34929:SF1">
    <property type="entry name" value="INAF MOTIF CONTAINING 2"/>
    <property type="match status" value="1"/>
</dbReference>
<reference evidence="3 4" key="1">
    <citation type="journal article" date="2017" name="Nat. Ecol. Evol.">
        <title>Scallop genome provides insights into evolution of bilaterian karyotype and development.</title>
        <authorList>
            <person name="Wang S."/>
            <person name="Zhang J."/>
            <person name="Jiao W."/>
            <person name="Li J."/>
            <person name="Xun X."/>
            <person name="Sun Y."/>
            <person name="Guo X."/>
            <person name="Huan P."/>
            <person name="Dong B."/>
            <person name="Zhang L."/>
            <person name="Hu X."/>
            <person name="Sun X."/>
            <person name="Wang J."/>
            <person name="Zhao C."/>
            <person name="Wang Y."/>
            <person name="Wang D."/>
            <person name="Huang X."/>
            <person name="Wang R."/>
            <person name="Lv J."/>
            <person name="Li Y."/>
            <person name="Zhang Z."/>
            <person name="Liu B."/>
            <person name="Lu W."/>
            <person name="Hui Y."/>
            <person name="Liang J."/>
            <person name="Zhou Z."/>
            <person name="Hou R."/>
            <person name="Li X."/>
            <person name="Liu Y."/>
            <person name="Li H."/>
            <person name="Ning X."/>
            <person name="Lin Y."/>
            <person name="Zhao L."/>
            <person name="Xing Q."/>
            <person name="Dou J."/>
            <person name="Li Y."/>
            <person name="Mao J."/>
            <person name="Guo H."/>
            <person name="Dou H."/>
            <person name="Li T."/>
            <person name="Mu C."/>
            <person name="Jiang W."/>
            <person name="Fu Q."/>
            <person name="Fu X."/>
            <person name="Miao Y."/>
            <person name="Liu J."/>
            <person name="Yu Q."/>
            <person name="Li R."/>
            <person name="Liao H."/>
            <person name="Li X."/>
            <person name="Kong Y."/>
            <person name="Jiang Z."/>
            <person name="Chourrout D."/>
            <person name="Li R."/>
            <person name="Bao Z."/>
        </authorList>
    </citation>
    <scope>NUCLEOTIDE SEQUENCE [LARGE SCALE GENOMIC DNA]</scope>
    <source>
        <strain evidence="3 4">PY_sf001</strain>
    </source>
</reference>
<name>A0A210PIG2_MIZYE</name>
<evidence type="ECO:0000256" key="2">
    <source>
        <dbReference type="SAM" id="Phobius"/>
    </source>
</evidence>
<dbReference type="AlphaFoldDB" id="A0A210PIG2"/>
<protein>
    <submittedName>
        <fullName evidence="3">Transmembrane protein INAFM2</fullName>
    </submittedName>
</protein>
<dbReference type="EMBL" id="NEDP02076651">
    <property type="protein sequence ID" value="OWF36271.1"/>
    <property type="molecule type" value="Genomic_DNA"/>
</dbReference>
<keyword evidence="2" id="KW-1133">Transmembrane helix</keyword>
<feature type="region of interest" description="Disordered" evidence="1">
    <location>
        <begin position="1"/>
        <end position="28"/>
    </location>
</feature>
<proteinExistence type="predicted"/>
<feature type="transmembrane region" description="Helical" evidence="2">
    <location>
        <begin position="50"/>
        <end position="70"/>
    </location>
</feature>
<dbReference type="InterPro" id="IPR029162">
    <property type="entry name" value="InaF-motif"/>
</dbReference>